<dbReference type="Proteomes" id="UP000828390">
    <property type="component" value="Unassembled WGS sequence"/>
</dbReference>
<proteinExistence type="predicted"/>
<dbReference type="AlphaFoldDB" id="A0A9D4NPJ2"/>
<dbReference type="Gene3D" id="1.20.120.20">
    <property type="entry name" value="Apolipoprotein"/>
    <property type="match status" value="1"/>
</dbReference>
<gene>
    <name evidence="1" type="ORF">DPMN_021665</name>
</gene>
<reference evidence="1" key="2">
    <citation type="submission" date="2020-11" db="EMBL/GenBank/DDBJ databases">
        <authorList>
            <person name="McCartney M.A."/>
            <person name="Auch B."/>
            <person name="Kono T."/>
            <person name="Mallez S."/>
            <person name="Becker A."/>
            <person name="Gohl D.M."/>
            <person name="Silverstein K.A.T."/>
            <person name="Koren S."/>
            <person name="Bechman K.B."/>
            <person name="Herman A."/>
            <person name="Abrahante J.E."/>
            <person name="Garbe J."/>
        </authorList>
    </citation>
    <scope>NUCLEOTIDE SEQUENCE</scope>
    <source>
        <strain evidence="1">Duluth1</strain>
        <tissue evidence="1">Whole animal</tissue>
    </source>
</reference>
<protein>
    <submittedName>
        <fullName evidence="1">Uncharacterized protein</fullName>
    </submittedName>
</protein>
<accession>A0A9D4NPJ2</accession>
<organism evidence="1 2">
    <name type="scientific">Dreissena polymorpha</name>
    <name type="common">Zebra mussel</name>
    <name type="synonym">Mytilus polymorpha</name>
    <dbReference type="NCBI Taxonomy" id="45954"/>
    <lineage>
        <taxon>Eukaryota</taxon>
        <taxon>Metazoa</taxon>
        <taxon>Spiralia</taxon>
        <taxon>Lophotrochozoa</taxon>
        <taxon>Mollusca</taxon>
        <taxon>Bivalvia</taxon>
        <taxon>Autobranchia</taxon>
        <taxon>Heteroconchia</taxon>
        <taxon>Euheterodonta</taxon>
        <taxon>Imparidentia</taxon>
        <taxon>Neoheterodontei</taxon>
        <taxon>Myida</taxon>
        <taxon>Dreissenoidea</taxon>
        <taxon>Dreissenidae</taxon>
        <taxon>Dreissena</taxon>
    </lineage>
</organism>
<evidence type="ECO:0000313" key="1">
    <source>
        <dbReference type="EMBL" id="KAH3897477.1"/>
    </source>
</evidence>
<evidence type="ECO:0000313" key="2">
    <source>
        <dbReference type="Proteomes" id="UP000828390"/>
    </source>
</evidence>
<comment type="caution">
    <text evidence="1">The sequence shown here is derived from an EMBL/GenBank/DDBJ whole genome shotgun (WGS) entry which is preliminary data.</text>
</comment>
<reference evidence="1" key="1">
    <citation type="journal article" date="2019" name="bioRxiv">
        <title>The Genome of the Zebra Mussel, Dreissena polymorpha: A Resource for Invasive Species Research.</title>
        <authorList>
            <person name="McCartney M.A."/>
            <person name="Auch B."/>
            <person name="Kono T."/>
            <person name="Mallez S."/>
            <person name="Zhang Y."/>
            <person name="Obille A."/>
            <person name="Becker A."/>
            <person name="Abrahante J.E."/>
            <person name="Garbe J."/>
            <person name="Badalamenti J.P."/>
            <person name="Herman A."/>
            <person name="Mangelson H."/>
            <person name="Liachko I."/>
            <person name="Sullivan S."/>
            <person name="Sone E.D."/>
            <person name="Koren S."/>
            <person name="Silverstein K.A.T."/>
            <person name="Beckman K.B."/>
            <person name="Gohl D.M."/>
        </authorList>
    </citation>
    <scope>NUCLEOTIDE SEQUENCE</scope>
    <source>
        <strain evidence="1">Duluth1</strain>
        <tissue evidence="1">Whole animal</tissue>
    </source>
</reference>
<dbReference type="EMBL" id="JAIWYP010000001">
    <property type="protein sequence ID" value="KAH3897477.1"/>
    <property type="molecule type" value="Genomic_DNA"/>
</dbReference>
<keyword evidence="2" id="KW-1185">Reference proteome</keyword>
<name>A0A9D4NPJ2_DREPO</name>
<sequence length="143" mass="16630">MCFKLQNDRLSLDELGAQLRSVNQTLKVAESTVSRTLAEIIQIIDDKLKDVIQTIQKETQHGVKHIKDETLDCQARIKDSSQDAEHQITKTTQDATMKLNWKQKQELRSFMIGPSSVNKNWNKRRNMALRRLSKQNRNSKIRL</sequence>